<dbReference type="EMBL" id="FJ174691">
    <property type="protein sequence ID" value="ACI12465.1"/>
    <property type="molecule type" value="Genomic_DNA"/>
</dbReference>
<dbReference type="Proteomes" id="UP000002183">
    <property type="component" value="Segment"/>
</dbReference>
<evidence type="ECO:0000313" key="2">
    <source>
        <dbReference type="Proteomes" id="UP000002183"/>
    </source>
</evidence>
<organism evidence="1 2">
    <name type="scientific">Mycobacterium phage Konstantine</name>
    <dbReference type="NCBI Taxonomy" id="563121"/>
    <lineage>
        <taxon>Viruses</taxon>
        <taxon>Duplodnaviria</taxon>
        <taxon>Heunggongvirae</taxon>
        <taxon>Uroviricota</taxon>
        <taxon>Caudoviricetes</taxon>
        <taxon>Konstantinevirus</taxon>
        <taxon>Konstantinevirus konstantine</taxon>
    </lineage>
</organism>
<dbReference type="GeneID" id="6940751"/>
<reference evidence="1 2" key="1">
    <citation type="submission" date="2008-09" db="EMBL/GenBank/DDBJ databases">
        <authorList>
            <person name="Tantoco A.T."/>
            <person name="Edgar R.H."/>
            <person name="Ko C."/>
            <person name="Chambers R.A."/>
            <person name="Jacobs-Sera D."/>
            <person name="Hendrix R.W."/>
            <person name="Hatfull G.F."/>
        </authorList>
    </citation>
    <scope>NUCLEOTIDE SEQUENCE [LARGE SCALE GENOMIC DNA]</scope>
</reference>
<evidence type="ECO:0000313" key="1">
    <source>
        <dbReference type="EMBL" id="ACI12465.1"/>
    </source>
</evidence>
<proteinExistence type="predicted"/>
<protein>
    <submittedName>
        <fullName evidence="1">Uncharacterized protein</fullName>
    </submittedName>
</protein>
<keyword evidence="2" id="KW-1185">Reference proteome</keyword>
<dbReference type="RefSeq" id="YP_002242106.1">
    <property type="nucleotide sequence ID" value="NC_011292.1"/>
</dbReference>
<gene>
    <name evidence="1" type="primary">49</name>
    <name evidence="1" type="ORF">KONSTANTINE_49</name>
</gene>
<sequence>MAMTARDFEAIAKILKNAQDGTQDVAYIVAEIANHAESTNDRFDRDRFYRSCGLTPEEPQEPPVLRRVKPAGERTEDKYVSPMQALQEVAFYLDGQGVRYEITSREYVEDNERVVTIHDTDMRIEYFFDSE</sequence>
<name>B5U519_9CAUD</name>
<accession>B5U519</accession>
<dbReference type="KEGG" id="vg:6940751"/>